<evidence type="ECO:0000313" key="1">
    <source>
        <dbReference type="EMBL" id="MFC0389470.1"/>
    </source>
</evidence>
<comment type="caution">
    <text evidence="1">The sequence shown here is derived from an EMBL/GenBank/DDBJ whole genome shotgun (WGS) entry which is preliminary data.</text>
</comment>
<keyword evidence="2" id="KW-1185">Reference proteome</keyword>
<dbReference type="EMBL" id="JBHLVZ010000113">
    <property type="protein sequence ID" value="MFC0389470.1"/>
    <property type="molecule type" value="Genomic_DNA"/>
</dbReference>
<dbReference type="Proteomes" id="UP001589789">
    <property type="component" value="Unassembled WGS sequence"/>
</dbReference>
<organism evidence="1 2">
    <name type="scientific">Muricoccus vinaceus</name>
    <dbReference type="NCBI Taxonomy" id="424704"/>
    <lineage>
        <taxon>Bacteria</taxon>
        <taxon>Pseudomonadati</taxon>
        <taxon>Pseudomonadota</taxon>
        <taxon>Alphaproteobacteria</taxon>
        <taxon>Acetobacterales</taxon>
        <taxon>Roseomonadaceae</taxon>
        <taxon>Muricoccus</taxon>
    </lineage>
</organism>
<name>A0ABV6J3G3_9PROT</name>
<protein>
    <submittedName>
        <fullName evidence="1">Uncharacterized protein</fullName>
    </submittedName>
</protein>
<dbReference type="RefSeq" id="WP_377056874.1">
    <property type="nucleotide sequence ID" value="NZ_JBHLVZ010000113.1"/>
</dbReference>
<reference evidence="1 2" key="1">
    <citation type="submission" date="2024-09" db="EMBL/GenBank/DDBJ databases">
        <authorList>
            <person name="Sun Q."/>
            <person name="Mori K."/>
        </authorList>
    </citation>
    <scope>NUCLEOTIDE SEQUENCE [LARGE SCALE GENOMIC DNA]</scope>
    <source>
        <strain evidence="1 2">CCM 7468</strain>
    </source>
</reference>
<gene>
    <name evidence="1" type="ORF">ACFFIC_28565</name>
</gene>
<accession>A0ABV6J3G3</accession>
<sequence length="124" mass="13368">MDADLRRIVAVEVHRRRTGRCPVLVHALGTGETFRIEPQGNGFRDLATGLRAQATPEGIDLDGTTIALRLTGDIAFEGQDIASGERFTGHAGGGASVTLYDARRTGFFQYAVSDQDQPPDLLRA</sequence>
<proteinExistence type="predicted"/>
<evidence type="ECO:0000313" key="2">
    <source>
        <dbReference type="Proteomes" id="UP001589789"/>
    </source>
</evidence>